<evidence type="ECO:0000259" key="1">
    <source>
        <dbReference type="Pfam" id="PF03372"/>
    </source>
</evidence>
<dbReference type="Gene3D" id="3.60.10.10">
    <property type="entry name" value="Endonuclease/exonuclease/phosphatase"/>
    <property type="match status" value="1"/>
</dbReference>
<dbReference type="GO" id="GO:0006506">
    <property type="term" value="P:GPI anchor biosynthetic process"/>
    <property type="evidence" value="ECO:0007669"/>
    <property type="project" value="TreeGrafter"/>
</dbReference>
<keyword evidence="3" id="KW-1185">Reference proteome</keyword>
<accession>A0A941DK09</accession>
<dbReference type="PANTHER" id="PTHR14859">
    <property type="entry name" value="CALCOFLUOR WHITE HYPERSENSITIVE PROTEIN PRECURSOR"/>
    <property type="match status" value="1"/>
</dbReference>
<sequence>MSILRIASYNIHKGVSAFGRQARIHHLKQAIAGLDADILFLQEVQGRHDLHAQRHAGWPDAGQHEFLAGDSHHHAYGKNAVYQHGHHGNALLSRYPIFSAENHDVSDHRLEQRGILHARVGIGEIAVHCFVIHLGLFAASRRRQIQALIETVQRDTPDNEPVIIAGDFNDWNQQLSQTLYQELGVVEAFDAVCEHGQTSAILPLARHLSKQAPVHARTFPAGFPWLCLDRVYTRGFRISEAMVLQGAPWRQLSDHAPIMVQLDFSEQR</sequence>
<keyword evidence="2" id="KW-0378">Hydrolase</keyword>
<organism evidence="2 3">
    <name type="scientific">Undibacterium luofuense</name>
    <dbReference type="NCBI Taxonomy" id="2828733"/>
    <lineage>
        <taxon>Bacteria</taxon>
        <taxon>Pseudomonadati</taxon>
        <taxon>Pseudomonadota</taxon>
        <taxon>Betaproteobacteria</taxon>
        <taxon>Burkholderiales</taxon>
        <taxon>Oxalobacteraceae</taxon>
        <taxon>Undibacterium</taxon>
    </lineage>
</organism>
<name>A0A941DK09_9BURK</name>
<dbReference type="InterPro" id="IPR051916">
    <property type="entry name" value="GPI-anchor_lipid_remodeler"/>
</dbReference>
<comment type="caution">
    <text evidence="2">The sequence shown here is derived from an EMBL/GenBank/DDBJ whole genome shotgun (WGS) entry which is preliminary data.</text>
</comment>
<dbReference type="GO" id="GO:0004519">
    <property type="term" value="F:endonuclease activity"/>
    <property type="evidence" value="ECO:0007669"/>
    <property type="project" value="UniProtKB-KW"/>
</dbReference>
<dbReference type="AlphaFoldDB" id="A0A941DK09"/>
<dbReference type="GO" id="GO:0016020">
    <property type="term" value="C:membrane"/>
    <property type="evidence" value="ECO:0007669"/>
    <property type="project" value="GOC"/>
</dbReference>
<dbReference type="SUPFAM" id="SSF56219">
    <property type="entry name" value="DNase I-like"/>
    <property type="match status" value="1"/>
</dbReference>
<dbReference type="PANTHER" id="PTHR14859:SF1">
    <property type="entry name" value="PGAP2-INTERACTING PROTEIN"/>
    <property type="match status" value="1"/>
</dbReference>
<dbReference type="EMBL" id="JAGSPN010000001">
    <property type="protein sequence ID" value="MBR7780982.1"/>
    <property type="molecule type" value="Genomic_DNA"/>
</dbReference>
<evidence type="ECO:0000313" key="2">
    <source>
        <dbReference type="EMBL" id="MBR7780982.1"/>
    </source>
</evidence>
<dbReference type="Pfam" id="PF03372">
    <property type="entry name" value="Exo_endo_phos"/>
    <property type="match status" value="1"/>
</dbReference>
<dbReference type="Proteomes" id="UP000680067">
    <property type="component" value="Unassembled WGS sequence"/>
</dbReference>
<keyword evidence="2" id="KW-0255">Endonuclease</keyword>
<dbReference type="RefSeq" id="WP_212686326.1">
    <property type="nucleotide sequence ID" value="NZ_JAGSPN010000001.1"/>
</dbReference>
<keyword evidence="2" id="KW-0540">Nuclease</keyword>
<feature type="domain" description="Endonuclease/exonuclease/phosphatase" evidence="1">
    <location>
        <begin position="7"/>
        <end position="255"/>
    </location>
</feature>
<dbReference type="InterPro" id="IPR036691">
    <property type="entry name" value="Endo/exonu/phosph_ase_sf"/>
</dbReference>
<reference evidence="2" key="1">
    <citation type="submission" date="2021-04" db="EMBL/GenBank/DDBJ databases">
        <title>novel species isolated from subtropical streams in China.</title>
        <authorList>
            <person name="Lu H."/>
        </authorList>
    </citation>
    <scope>NUCLEOTIDE SEQUENCE</scope>
    <source>
        <strain evidence="2">LFS511W</strain>
    </source>
</reference>
<proteinExistence type="predicted"/>
<dbReference type="InterPro" id="IPR005135">
    <property type="entry name" value="Endo/exonuclease/phosphatase"/>
</dbReference>
<gene>
    <name evidence="2" type="ORF">KDM89_02415</name>
</gene>
<protein>
    <submittedName>
        <fullName evidence="2">Endonuclease/exonuclease/phosphatase family protein</fullName>
    </submittedName>
</protein>
<evidence type="ECO:0000313" key="3">
    <source>
        <dbReference type="Proteomes" id="UP000680067"/>
    </source>
</evidence>